<evidence type="ECO:0000313" key="2">
    <source>
        <dbReference type="Proteomes" id="UP000006898"/>
    </source>
</evidence>
<sequence>MGGSLLLYHGGFLLRCQNNYRTECGYYGYWGRDRFQGDRLEMLGPLTSCMEDPENLDDLLFDSIGHDIPGEYQFSGSRDPSGPSGGRMVFESLHGFHHFVHFAGGSLRVVLRDIRMEVRQILYGAGQPTDPHAVLRLLAVSFLSVVCTSSWS</sequence>
<protein>
    <submittedName>
        <fullName evidence="1">Uncharacterized protein</fullName>
    </submittedName>
</protein>
<name>D5MH44_METO1</name>
<accession>D5MH44</accession>
<dbReference type="Proteomes" id="UP000006898">
    <property type="component" value="Chromosome"/>
</dbReference>
<reference evidence="1 2" key="1">
    <citation type="journal article" date="2010" name="Nature">
        <title>Nitrite-driven anaerobic methane oxidation by oxygenic bacteria.</title>
        <authorList>
            <person name="Ettwig K.F."/>
            <person name="Butler M.K."/>
            <person name="Le Paslier D."/>
            <person name="Pelletier E."/>
            <person name="Mangenot S."/>
            <person name="Kuypers M.M.M."/>
            <person name="Schreiber F."/>
            <person name="Dutilh B.E."/>
            <person name="Zedelius J."/>
            <person name="de Beer D."/>
            <person name="Gloerich J."/>
            <person name="Wessels H.J.C.T."/>
            <person name="van Allen T."/>
            <person name="Luesken F."/>
            <person name="Wu M."/>
            <person name="van de Pas-Schoonen K.T."/>
            <person name="Op den Camp H.J.M."/>
            <person name="Janssen-Megens E.M."/>
            <person name="Francoijs K-J."/>
            <person name="Stunnenberg H."/>
            <person name="Weissenbach J."/>
            <person name="Jetten M.S.M."/>
            <person name="Strous M."/>
        </authorList>
    </citation>
    <scope>NUCLEOTIDE SEQUENCE [LARGE SCALE GENOMIC DNA]</scope>
</reference>
<gene>
    <name evidence="1" type="ORF">DAMO_2025</name>
</gene>
<proteinExistence type="predicted"/>
<dbReference type="AlphaFoldDB" id="D5MH44"/>
<dbReference type="KEGG" id="mox:DAMO_2025"/>
<organism evidence="1 2">
    <name type="scientific">Methylomirabilis oxygeniifera</name>
    <dbReference type="NCBI Taxonomy" id="671143"/>
    <lineage>
        <taxon>Bacteria</taxon>
        <taxon>Candidatus Methylomirabilota</taxon>
        <taxon>Candidatus Methylomirabilia</taxon>
        <taxon>Candidatus Methylomirabilales</taxon>
        <taxon>Candidatus Methylomirabilaceae</taxon>
        <taxon>Candidatus Methylomirabilis</taxon>
    </lineage>
</organism>
<dbReference type="EMBL" id="FP565575">
    <property type="protein sequence ID" value="CBE69075.1"/>
    <property type="molecule type" value="Genomic_DNA"/>
</dbReference>
<evidence type="ECO:0000313" key="1">
    <source>
        <dbReference type="EMBL" id="CBE69075.1"/>
    </source>
</evidence>
<dbReference type="HOGENOM" id="CLU_1718997_0_0_0"/>